<evidence type="ECO:0000313" key="2">
    <source>
        <dbReference type="Proteomes" id="UP000297940"/>
    </source>
</evidence>
<protein>
    <submittedName>
        <fullName evidence="1">VOC family protein</fullName>
    </submittedName>
</protein>
<evidence type="ECO:0000313" key="1">
    <source>
        <dbReference type="EMBL" id="TGM82104.1"/>
    </source>
</evidence>
<dbReference type="Proteomes" id="UP000297940">
    <property type="component" value="Unassembled WGS sequence"/>
</dbReference>
<comment type="caution">
    <text evidence="1">The sequence shown here is derived from an EMBL/GenBank/DDBJ whole genome shotgun (WGS) entry which is preliminary data.</text>
</comment>
<accession>A0ABY2P3R9</accession>
<dbReference type="RefSeq" id="WP_135693560.1">
    <property type="nucleotide sequence ID" value="NZ_RQHK01000002.1"/>
</dbReference>
<keyword evidence="2" id="KW-1185">Reference proteome</keyword>
<gene>
    <name evidence="1" type="ORF">EHR01_04780</name>
</gene>
<dbReference type="EMBL" id="RQHK01000002">
    <property type="protein sequence ID" value="TGM82104.1"/>
    <property type="molecule type" value="Genomic_DNA"/>
</dbReference>
<reference evidence="2" key="1">
    <citation type="journal article" date="2019" name="PLoS Negl. Trop. Dis.">
        <title>Revisiting the worldwide diversity of Leptospira species in the environment.</title>
        <authorList>
            <person name="Vincent A.T."/>
            <person name="Schiettekatte O."/>
            <person name="Bourhy P."/>
            <person name="Veyrier F.J."/>
            <person name="Picardeau M."/>
        </authorList>
    </citation>
    <scope>NUCLEOTIDE SEQUENCE [LARGE SCALE GENOMIC DNA]</scope>
    <source>
        <strain evidence="2">201601298</strain>
    </source>
</reference>
<organism evidence="1 2">
    <name type="scientific">Leptospira mtsangambouensis</name>
    <dbReference type="NCBI Taxonomy" id="2484912"/>
    <lineage>
        <taxon>Bacteria</taxon>
        <taxon>Pseudomonadati</taxon>
        <taxon>Spirochaetota</taxon>
        <taxon>Spirochaetia</taxon>
        <taxon>Leptospirales</taxon>
        <taxon>Leptospiraceae</taxon>
        <taxon>Leptospira</taxon>
    </lineage>
</organism>
<sequence length="123" mass="14084">MMIENKNMDLVLPQFFSVNLFGGENTAIPAQFYQSFLGGTLLKESFGHSELKLTTGQTIVFSKNTEHCPVRPGTITIQCLPETVQNHPQLSTLKLVEQIPGKNYSLYEDPWENWIWIYFLDSK</sequence>
<name>A0ABY2P3R9_9LEPT</name>
<dbReference type="CDD" id="cd06587">
    <property type="entry name" value="VOC"/>
    <property type="match status" value="1"/>
</dbReference>
<proteinExistence type="predicted"/>